<keyword evidence="12" id="KW-1185">Reference proteome</keyword>
<dbReference type="InterPro" id="IPR008910">
    <property type="entry name" value="MSC_TM_helix"/>
</dbReference>
<feature type="domain" description="Mechanosensitive ion channel MscS C-terminal" evidence="9">
    <location>
        <begin position="193"/>
        <end position="276"/>
    </location>
</feature>
<feature type="transmembrane region" description="Helical" evidence="7">
    <location>
        <begin position="97"/>
        <end position="116"/>
    </location>
</feature>
<dbReference type="InterPro" id="IPR010920">
    <property type="entry name" value="LSM_dom_sf"/>
</dbReference>
<dbReference type="GO" id="GO:0008381">
    <property type="term" value="F:mechanosensitive monoatomic ion channel activity"/>
    <property type="evidence" value="ECO:0007669"/>
    <property type="project" value="InterPro"/>
</dbReference>
<dbReference type="InterPro" id="IPR049278">
    <property type="entry name" value="MS_channel_C"/>
</dbReference>
<reference evidence="11 12" key="1">
    <citation type="submission" date="2016-11" db="EMBL/GenBank/DDBJ databases">
        <authorList>
            <person name="Jaros S."/>
            <person name="Januszkiewicz K."/>
            <person name="Wedrychowicz H."/>
        </authorList>
    </citation>
    <scope>NUCLEOTIDE SEQUENCE [LARGE SCALE GENOMIC DNA]</scope>
    <source>
        <strain evidence="11 12">DSM 21425</strain>
    </source>
</reference>
<dbReference type="Pfam" id="PF21082">
    <property type="entry name" value="MS_channel_3rd"/>
    <property type="match status" value="1"/>
</dbReference>
<name>A0A1M6FPE1_9FLAO</name>
<dbReference type="Proteomes" id="UP000184225">
    <property type="component" value="Unassembled WGS sequence"/>
</dbReference>
<sequence>MNENGNFNLSEAIGGIYEKLADWLNSIIINLPNFILAILVFIIFIIIAKYVAKFLNKLLLRRNIQASVRDITIRILKLVIISFGFFIALGLLNLDKLLTSILAGAGVVGLAIGLALQGTLSNTVSGVILSFLPEIQIGDWVETNGFAGKVLEVNLRNIVIKKSDNNHVVIPNSKIVEEAFTNFSTTSRSRVMLTCGVGYESDLEKVEEITVKAISNIFKQDNGEKVEFAYEGFGDSSINYVVRFWTDVTNQGDILFAKHKAILAIKKAYDANNINIPFPIRTLDFGKNKFRAETLQINTKQE</sequence>
<dbReference type="SUPFAM" id="SSF82861">
    <property type="entry name" value="Mechanosensitive channel protein MscS (YggB), transmembrane region"/>
    <property type="match status" value="1"/>
</dbReference>
<dbReference type="GO" id="GO:0005886">
    <property type="term" value="C:plasma membrane"/>
    <property type="evidence" value="ECO:0007669"/>
    <property type="project" value="UniProtKB-SubCell"/>
</dbReference>
<organism evidence="11 12">
    <name type="scientific">Mesonia phycicola</name>
    <dbReference type="NCBI Taxonomy" id="579105"/>
    <lineage>
        <taxon>Bacteria</taxon>
        <taxon>Pseudomonadati</taxon>
        <taxon>Bacteroidota</taxon>
        <taxon>Flavobacteriia</taxon>
        <taxon>Flavobacteriales</taxon>
        <taxon>Flavobacteriaceae</taxon>
        <taxon>Mesonia</taxon>
    </lineage>
</organism>
<dbReference type="InterPro" id="IPR011014">
    <property type="entry name" value="MscS_channel_TM-2"/>
</dbReference>
<evidence type="ECO:0000256" key="6">
    <source>
        <dbReference type="ARBA" id="ARBA00023136"/>
    </source>
</evidence>
<protein>
    <submittedName>
        <fullName evidence="11">Small conductance mechanosensitive channel</fullName>
    </submittedName>
</protein>
<keyword evidence="3" id="KW-1003">Cell membrane</keyword>
<evidence type="ECO:0000256" key="1">
    <source>
        <dbReference type="ARBA" id="ARBA00004651"/>
    </source>
</evidence>
<feature type="domain" description="Mechanosensitive ion channel transmembrane helices 2/3" evidence="10">
    <location>
        <begin position="75"/>
        <end position="117"/>
    </location>
</feature>
<dbReference type="AlphaFoldDB" id="A0A1M6FPE1"/>
<dbReference type="InterPro" id="IPR045275">
    <property type="entry name" value="MscS_archaea/bacteria_type"/>
</dbReference>
<dbReference type="InterPro" id="IPR011066">
    <property type="entry name" value="MscS_channel_C_sf"/>
</dbReference>
<dbReference type="Gene3D" id="3.30.70.100">
    <property type="match status" value="1"/>
</dbReference>
<dbReference type="Pfam" id="PF00924">
    <property type="entry name" value="MS_channel_2nd"/>
    <property type="match status" value="1"/>
</dbReference>
<dbReference type="Gene3D" id="1.10.287.1260">
    <property type="match status" value="1"/>
</dbReference>
<dbReference type="OrthoDB" id="1522493at2"/>
<proteinExistence type="inferred from homology"/>
<dbReference type="Pfam" id="PF21088">
    <property type="entry name" value="MS_channel_1st"/>
    <property type="match status" value="1"/>
</dbReference>
<evidence type="ECO:0000256" key="2">
    <source>
        <dbReference type="ARBA" id="ARBA00008017"/>
    </source>
</evidence>
<dbReference type="Pfam" id="PF05552">
    <property type="entry name" value="MS_channel_1st_1"/>
    <property type="match status" value="1"/>
</dbReference>
<evidence type="ECO:0000313" key="11">
    <source>
        <dbReference type="EMBL" id="SHI99534.1"/>
    </source>
</evidence>
<evidence type="ECO:0000259" key="10">
    <source>
        <dbReference type="Pfam" id="PF21088"/>
    </source>
</evidence>
<keyword evidence="5 7" id="KW-1133">Transmembrane helix</keyword>
<dbReference type="EMBL" id="FQYY01000006">
    <property type="protein sequence ID" value="SHI99534.1"/>
    <property type="molecule type" value="Genomic_DNA"/>
</dbReference>
<dbReference type="InterPro" id="IPR006685">
    <property type="entry name" value="MscS_channel_2nd"/>
</dbReference>
<feature type="domain" description="Mechanosensitive ion channel MscS" evidence="8">
    <location>
        <begin position="119"/>
        <end position="184"/>
    </location>
</feature>
<comment type="similarity">
    <text evidence="2">Belongs to the MscS (TC 1.A.23) family.</text>
</comment>
<evidence type="ECO:0000259" key="9">
    <source>
        <dbReference type="Pfam" id="PF21082"/>
    </source>
</evidence>
<dbReference type="Gene3D" id="2.30.30.60">
    <property type="match status" value="1"/>
</dbReference>
<evidence type="ECO:0000313" key="12">
    <source>
        <dbReference type="Proteomes" id="UP000184225"/>
    </source>
</evidence>
<evidence type="ECO:0000256" key="7">
    <source>
        <dbReference type="SAM" id="Phobius"/>
    </source>
</evidence>
<dbReference type="PANTHER" id="PTHR30221">
    <property type="entry name" value="SMALL-CONDUCTANCE MECHANOSENSITIVE CHANNEL"/>
    <property type="match status" value="1"/>
</dbReference>
<accession>A0A1M6FPE1</accession>
<feature type="transmembrane region" description="Helical" evidence="7">
    <location>
        <begin position="27"/>
        <end position="51"/>
    </location>
</feature>
<evidence type="ECO:0000256" key="5">
    <source>
        <dbReference type="ARBA" id="ARBA00022989"/>
    </source>
</evidence>
<evidence type="ECO:0000256" key="4">
    <source>
        <dbReference type="ARBA" id="ARBA00022692"/>
    </source>
</evidence>
<keyword evidence="4 7" id="KW-0812">Transmembrane</keyword>
<dbReference type="PANTHER" id="PTHR30221:SF1">
    <property type="entry name" value="SMALL-CONDUCTANCE MECHANOSENSITIVE CHANNEL"/>
    <property type="match status" value="1"/>
</dbReference>
<comment type="subcellular location">
    <subcellularLocation>
        <location evidence="1">Cell membrane</location>
        <topology evidence="1">Multi-pass membrane protein</topology>
    </subcellularLocation>
</comment>
<evidence type="ECO:0000256" key="3">
    <source>
        <dbReference type="ARBA" id="ARBA00022475"/>
    </source>
</evidence>
<evidence type="ECO:0000259" key="8">
    <source>
        <dbReference type="Pfam" id="PF00924"/>
    </source>
</evidence>
<feature type="transmembrane region" description="Helical" evidence="7">
    <location>
        <begin position="71"/>
        <end position="91"/>
    </location>
</feature>
<dbReference type="InterPro" id="IPR049142">
    <property type="entry name" value="MS_channel_1st"/>
</dbReference>
<keyword evidence="6 7" id="KW-0472">Membrane</keyword>
<dbReference type="RefSeq" id="WP_073151724.1">
    <property type="nucleotide sequence ID" value="NZ_FQYY01000006.1"/>
</dbReference>
<dbReference type="STRING" id="579105.SAMN04488096_106248"/>
<gene>
    <name evidence="11" type="ORF">SAMN04488096_106248</name>
</gene>
<dbReference type="InterPro" id="IPR023408">
    <property type="entry name" value="MscS_beta-dom_sf"/>
</dbReference>
<dbReference type="SUPFAM" id="SSF82689">
    <property type="entry name" value="Mechanosensitive channel protein MscS (YggB), C-terminal domain"/>
    <property type="match status" value="1"/>
</dbReference>
<dbReference type="SUPFAM" id="SSF50182">
    <property type="entry name" value="Sm-like ribonucleoproteins"/>
    <property type="match status" value="1"/>
</dbReference>